<accession>A0A2I3CFT3</accession>
<evidence type="ECO:0000256" key="1">
    <source>
        <dbReference type="SAM" id="Phobius"/>
    </source>
</evidence>
<evidence type="ECO:0000313" key="3">
    <source>
        <dbReference type="Proteomes" id="UP000016714"/>
    </source>
</evidence>
<dbReference type="EMBL" id="CP006718">
    <property type="protein sequence ID" value="AGV18600.1"/>
    <property type="molecule type" value="Genomic_DNA"/>
</dbReference>
<dbReference type="HOGENOM" id="CLU_1089672_0_0_6"/>
<organism evidence="2 3">
    <name type="scientific">Vibrio alginolyticus (strain ATCC 17749 / DSM 2171 / NBRC 15630 / NCIMB 1903 / NCTC 12160 / XII-53)</name>
    <dbReference type="NCBI Taxonomy" id="1219076"/>
    <lineage>
        <taxon>Bacteria</taxon>
        <taxon>Pseudomonadati</taxon>
        <taxon>Pseudomonadota</taxon>
        <taxon>Gammaproteobacteria</taxon>
        <taxon>Vibrionales</taxon>
        <taxon>Vibrionaceae</taxon>
        <taxon>Vibrio</taxon>
    </lineage>
</organism>
<name>A0A2I3CFT3_VIBAX</name>
<dbReference type="AlphaFoldDB" id="A0A2I3CFT3"/>
<keyword evidence="1" id="KW-0812">Transmembrane</keyword>
<dbReference type="Proteomes" id="UP000016714">
    <property type="component" value="Chromosome 1"/>
</dbReference>
<sequence length="255" mass="28829">MITSSEMETLTSLMQLGLSSHPLLAVVLILFGLVLGYCISYIKSHAKENAKVIGKLDAIESQLQRHLKVLREETLQTESAKIDALSEKLAQVITQQVELTRATEQVSQDLAHQVWNKQELTQLKRIKYEQYYTCVDGLPSYFGEKFKYHAGLEKNEPKDLICEADLLVDLYLPELKEAHKKLIPIVFDFRALIEETAKLSFKNGGNLLNIETIEALIKRLGKIRDALLPIQRELKDSVSTNAIQLLGKINDDAKP</sequence>
<evidence type="ECO:0000313" key="2">
    <source>
        <dbReference type="EMBL" id="AGV18600.1"/>
    </source>
</evidence>
<proteinExistence type="predicted"/>
<dbReference type="KEGG" id="vag:N646_2790"/>
<keyword evidence="1" id="KW-1133">Transmembrane helix</keyword>
<feature type="transmembrane region" description="Helical" evidence="1">
    <location>
        <begin position="20"/>
        <end position="42"/>
    </location>
</feature>
<gene>
    <name evidence="2" type="ORF">N646_2790</name>
</gene>
<reference evidence="2 3" key="1">
    <citation type="journal article" date="2015" name="Genome Announc.">
        <title>Complete genome sequence of Vibrio alginolyticus ATCC 17749.</title>
        <authorList>
            <person name="Liu X.F."/>
            <person name="Cao Y."/>
            <person name="Zhang H.L."/>
            <person name="Chen Y.J."/>
            <person name="Hu C.J."/>
        </authorList>
    </citation>
    <scope>NUCLEOTIDE SEQUENCE [LARGE SCALE GENOMIC DNA]</scope>
    <source>
        <strain evidence="3">ATCC 17749 / DSM 2171 / NBRC 15630 / NCIMB 1903 / NCTC 12160 / XII-53</strain>
    </source>
</reference>
<dbReference type="RefSeq" id="WP_017820579.1">
    <property type="nucleotide sequence ID" value="NC_022349.1"/>
</dbReference>
<protein>
    <submittedName>
        <fullName evidence="2">Uncharacterized protein</fullName>
    </submittedName>
</protein>
<keyword evidence="1" id="KW-0472">Membrane</keyword>